<organism evidence="1 2">
    <name type="scientific">Clostridium isatidis</name>
    <dbReference type="NCBI Taxonomy" id="182773"/>
    <lineage>
        <taxon>Bacteria</taxon>
        <taxon>Bacillati</taxon>
        <taxon>Bacillota</taxon>
        <taxon>Clostridia</taxon>
        <taxon>Eubacteriales</taxon>
        <taxon>Clostridiaceae</taxon>
        <taxon>Clostridium</taxon>
    </lineage>
</organism>
<dbReference type="OrthoDB" id="1912305at2"/>
<dbReference type="RefSeq" id="WP_119865583.1">
    <property type="nucleotide sequence ID" value="NZ_CP016786.1"/>
</dbReference>
<proteinExistence type="predicted"/>
<evidence type="ECO:0008006" key="3">
    <source>
        <dbReference type="Google" id="ProtNLM"/>
    </source>
</evidence>
<accession>A0A343JD41</accession>
<dbReference type="InterPro" id="IPR030902">
    <property type="entry name" value="CLB_0814_fam"/>
</dbReference>
<evidence type="ECO:0000313" key="2">
    <source>
        <dbReference type="Proteomes" id="UP000264883"/>
    </source>
</evidence>
<keyword evidence="2" id="KW-1185">Reference proteome</keyword>
<dbReference type="AlphaFoldDB" id="A0A343JD41"/>
<evidence type="ECO:0000313" key="1">
    <source>
        <dbReference type="EMBL" id="ASW43449.1"/>
    </source>
</evidence>
<dbReference type="EMBL" id="CP016786">
    <property type="protein sequence ID" value="ASW43449.1"/>
    <property type="molecule type" value="Genomic_DNA"/>
</dbReference>
<gene>
    <name evidence="1" type="ORF">BEN51_08140</name>
</gene>
<name>A0A343JD41_9CLOT</name>
<dbReference type="Proteomes" id="UP000264883">
    <property type="component" value="Chromosome"/>
</dbReference>
<dbReference type="KEGG" id="cia:BEN51_08140"/>
<sequence>MDKSELRLYYKNQEDLSYALREYIDYYFEGNIEDEKLEANIIKVIKGNEDKFYKNNEVAKKPKQILGKSRLDLIEKILNKKK</sequence>
<reference evidence="1 2" key="1">
    <citation type="submission" date="2016-08" db="EMBL/GenBank/DDBJ databases">
        <title>Complete Genome Sequence Of The Indigo Reducing Clostridium isatidis DSM15098.</title>
        <authorList>
            <person name="Little G.T."/>
            <person name="Minton N.P."/>
        </authorList>
    </citation>
    <scope>NUCLEOTIDE SEQUENCE [LARGE SCALE GENOMIC DNA]</scope>
    <source>
        <strain evidence="1 2">DSM 15098</strain>
    </source>
</reference>
<protein>
    <recommendedName>
        <fullName evidence="3">TIGR04540 family protein</fullName>
    </recommendedName>
</protein>
<dbReference type="NCBIfam" id="TIGR04540">
    <property type="entry name" value="CLB_0814_fam"/>
    <property type="match status" value="1"/>
</dbReference>